<evidence type="ECO:0000313" key="18">
    <source>
        <dbReference type="EMBL" id="CAF2128562.1"/>
    </source>
</evidence>
<keyword evidence="11 12" id="KW-0472">Membrane</keyword>
<dbReference type="GO" id="GO:0046577">
    <property type="term" value="F:long-chain-alcohol oxidase activity"/>
    <property type="evidence" value="ECO:0007669"/>
    <property type="project" value="UniProtKB-EC"/>
</dbReference>
<keyword evidence="9" id="KW-1133">Transmembrane helix</keyword>
<evidence type="ECO:0000259" key="17">
    <source>
        <dbReference type="Pfam" id="PF05199"/>
    </source>
</evidence>
<accession>A0A816VRX6</accession>
<dbReference type="AlphaFoldDB" id="A0A816VRX6"/>
<evidence type="ECO:0000256" key="2">
    <source>
        <dbReference type="ARBA" id="ARBA00003842"/>
    </source>
</evidence>
<keyword evidence="6" id="KW-0285">Flavoprotein</keyword>
<evidence type="ECO:0000256" key="13">
    <source>
        <dbReference type="PIRSR" id="PIRSR028937-1"/>
    </source>
</evidence>
<proteinExistence type="inferred from homology"/>
<dbReference type="Pfam" id="PF05199">
    <property type="entry name" value="GMC_oxred_C"/>
    <property type="match status" value="1"/>
</dbReference>
<comment type="subcellular location">
    <subcellularLocation>
        <location evidence="3 12">Membrane</location>
    </subcellularLocation>
</comment>
<dbReference type="EMBL" id="HG994357">
    <property type="protein sequence ID" value="CAF2128562.1"/>
    <property type="molecule type" value="Genomic_DNA"/>
</dbReference>
<dbReference type="SUPFAM" id="SSF51905">
    <property type="entry name" value="FAD/NAD(P)-binding domain"/>
    <property type="match status" value="1"/>
</dbReference>
<feature type="domain" description="FAD-dependent oxidoreductase 2 FAD-binding" evidence="16">
    <location>
        <begin position="242"/>
        <end position="274"/>
    </location>
</feature>
<feature type="domain" description="Glucose-methanol-choline oxidoreductase N-terminal" evidence="15">
    <location>
        <begin position="288"/>
        <end position="510"/>
    </location>
</feature>
<organism evidence="18">
    <name type="scientific">Brassica napus</name>
    <name type="common">Rape</name>
    <dbReference type="NCBI Taxonomy" id="3708"/>
    <lineage>
        <taxon>Eukaryota</taxon>
        <taxon>Viridiplantae</taxon>
        <taxon>Streptophyta</taxon>
        <taxon>Embryophyta</taxon>
        <taxon>Tracheophyta</taxon>
        <taxon>Spermatophyta</taxon>
        <taxon>Magnoliopsida</taxon>
        <taxon>eudicotyledons</taxon>
        <taxon>Gunneridae</taxon>
        <taxon>Pentapetalae</taxon>
        <taxon>rosids</taxon>
        <taxon>malvids</taxon>
        <taxon>Brassicales</taxon>
        <taxon>Brassicaceae</taxon>
        <taxon>Brassiceae</taxon>
        <taxon>Brassica</taxon>
    </lineage>
</organism>
<dbReference type="EC" id="1.1.3.20" evidence="5 12"/>
<protein>
    <recommendedName>
        <fullName evidence="5 12">Long-chain-alcohol oxidase</fullName>
        <ecNumber evidence="5 12">1.1.3.20</ecNumber>
    </recommendedName>
</protein>
<reference evidence="18" key="1">
    <citation type="submission" date="2021-01" db="EMBL/GenBank/DDBJ databases">
        <authorList>
            <consortium name="Genoscope - CEA"/>
            <person name="William W."/>
        </authorList>
    </citation>
    <scope>NUCLEOTIDE SEQUENCE</scope>
</reference>
<feature type="domain" description="Glucose-methanol-choline oxidoreductase C-terminal" evidence="17">
    <location>
        <begin position="606"/>
        <end position="737"/>
    </location>
</feature>
<dbReference type="Pfam" id="PF00732">
    <property type="entry name" value="GMC_oxred_N"/>
    <property type="match status" value="1"/>
</dbReference>
<evidence type="ECO:0000256" key="10">
    <source>
        <dbReference type="ARBA" id="ARBA00023002"/>
    </source>
</evidence>
<keyword evidence="7" id="KW-0812">Transmembrane</keyword>
<keyword evidence="10 12" id="KW-0560">Oxidoreductase</keyword>
<dbReference type="PIRSF" id="PIRSF028937">
    <property type="entry name" value="Lg_Ch_AO"/>
    <property type="match status" value="1"/>
</dbReference>
<dbReference type="Pfam" id="PF00890">
    <property type="entry name" value="FAD_binding_2"/>
    <property type="match status" value="1"/>
</dbReference>
<dbReference type="PANTHER" id="PTHR46056">
    <property type="entry name" value="LONG-CHAIN-ALCOHOL OXIDASE"/>
    <property type="match status" value="1"/>
</dbReference>
<evidence type="ECO:0000256" key="11">
    <source>
        <dbReference type="ARBA" id="ARBA00023136"/>
    </source>
</evidence>
<dbReference type="InterPro" id="IPR012400">
    <property type="entry name" value="Long_Oxdase"/>
</dbReference>
<dbReference type="InterPro" id="IPR003953">
    <property type="entry name" value="FAD-dep_OxRdtase_2_FAD-bd"/>
</dbReference>
<evidence type="ECO:0000259" key="15">
    <source>
        <dbReference type="Pfam" id="PF00732"/>
    </source>
</evidence>
<evidence type="ECO:0000256" key="8">
    <source>
        <dbReference type="ARBA" id="ARBA00022827"/>
    </source>
</evidence>
<dbReference type="PANTHER" id="PTHR46056:SF10">
    <property type="entry name" value="LONG-CHAIN-ALCOHOL OXIDASE FAO3"/>
    <property type="match status" value="1"/>
</dbReference>
<dbReference type="GO" id="GO:0016020">
    <property type="term" value="C:membrane"/>
    <property type="evidence" value="ECO:0007669"/>
    <property type="project" value="UniProtKB-SubCell"/>
</dbReference>
<dbReference type="Proteomes" id="UP001295469">
    <property type="component" value="Chromosome A03"/>
</dbReference>
<evidence type="ECO:0000256" key="6">
    <source>
        <dbReference type="ARBA" id="ARBA00022630"/>
    </source>
</evidence>
<comment type="function">
    <text evidence="2 12">Long-chain fatty alcohol oxidase involved in the omega-oxidation pathway of lipid degradation.</text>
</comment>
<comment type="catalytic activity">
    <reaction evidence="1 12">
        <text>a long-chain primary fatty alcohol + O2 = a long-chain fatty aldehyde + H2O2</text>
        <dbReference type="Rhea" id="RHEA:22756"/>
        <dbReference type="ChEBI" id="CHEBI:15379"/>
        <dbReference type="ChEBI" id="CHEBI:16240"/>
        <dbReference type="ChEBI" id="CHEBI:17176"/>
        <dbReference type="ChEBI" id="CHEBI:77396"/>
        <dbReference type="EC" id="1.1.3.20"/>
    </reaction>
</comment>
<dbReference type="GO" id="GO:0050660">
    <property type="term" value="F:flavin adenine dinucleotide binding"/>
    <property type="evidence" value="ECO:0007669"/>
    <property type="project" value="InterPro"/>
</dbReference>
<feature type="active site" description="Proton acceptor" evidence="13">
    <location>
        <position position="685"/>
    </location>
</feature>
<dbReference type="InterPro" id="IPR007867">
    <property type="entry name" value="GMC_OxRtase_C"/>
</dbReference>
<dbReference type="InterPro" id="IPR036188">
    <property type="entry name" value="FAD/NAD-bd_sf"/>
</dbReference>
<evidence type="ECO:0000256" key="1">
    <source>
        <dbReference type="ARBA" id="ARBA00000920"/>
    </source>
</evidence>
<evidence type="ECO:0000256" key="4">
    <source>
        <dbReference type="ARBA" id="ARBA00010790"/>
    </source>
</evidence>
<dbReference type="Gene3D" id="3.50.50.60">
    <property type="entry name" value="FAD/NAD(P)-binding domain"/>
    <property type="match status" value="2"/>
</dbReference>
<evidence type="ECO:0000259" key="16">
    <source>
        <dbReference type="Pfam" id="PF00890"/>
    </source>
</evidence>
<gene>
    <name evidence="18" type="ORF">DARMORV10_A03P43260.1</name>
</gene>
<evidence type="ECO:0000256" key="5">
    <source>
        <dbReference type="ARBA" id="ARBA00013125"/>
    </source>
</evidence>
<name>A0A816VRX6_BRANA</name>
<feature type="binding site" evidence="14">
    <location>
        <begin position="241"/>
        <end position="256"/>
    </location>
    <ligand>
        <name>FAD</name>
        <dbReference type="ChEBI" id="CHEBI:57692"/>
    </ligand>
</feature>
<evidence type="ECO:0000256" key="14">
    <source>
        <dbReference type="PIRSR" id="PIRSR028937-2"/>
    </source>
</evidence>
<sequence length="751" mass="82336">MGNNIDTGNFGHLGITTAEMEVHNTSEPALMESLASFCEAVLPPVSPPEEYCGGDDHYRNKETLRSFFFTSGSRTPVVRESIELITKRGTVETYLVTRLVLFLLATRLGTLLICGTECLVSRWPFVEKFSELSLEKRERVLQKQFRNWLLTPIRAAFVYIKVAFLFCFFSRVSPNGENPAWEAIGYNVITNENKPSETHKERPLQKGMVETMQETDQTLLESLAQKGLEAETDHDTIRIKCDAVVVGSGSGGGVAASVLAKAGMKVVVMEKGSYYTPSTYPSTEGPGMDKLYENGGILPTIDGNMMVLAGATVGGGSAVNWSACIKTPKSVLQEWSEDRKIPLYATKEYVSAMELVWKRIGVTERCELEGFQNQVLRKGCENLGINVENVARNSSERHYCGSCGYGCRQGDKKGSDRTWLVDAVSHGAVILTGCKAERFILEKNGNNVGRKKKKCLGVMAKSLNGNIAKKIKIEARVTVSAAGSLLTPPLMIKSGLKNRHIGKNLHLHPVLMTWGYFPDKESSSFNFKGRSYEGGIITSMSKVLSEDSEVRAIIETPALGPASFSVLCPWTSGLDMKKRMSRYSRTANLITIVRDRGSGEVRTEGRISYVVDKIDRENITAGLRQSLRILIAAGAEEVGTHRSDGQKLICKGVDEKSIEEFLDSVSAEEGPKAMTENWSVYSSAHQMGSCRIGVDEDEGAIDLDGESWEADKLFVCDGSVLPSAVGVNPMITIMSTAYCISTRIVKSMTIG</sequence>
<evidence type="ECO:0000256" key="3">
    <source>
        <dbReference type="ARBA" id="ARBA00004370"/>
    </source>
</evidence>
<comment type="similarity">
    <text evidence="4 12">Belongs to the GMC oxidoreductase family.</text>
</comment>
<evidence type="ECO:0000256" key="9">
    <source>
        <dbReference type="ARBA" id="ARBA00022989"/>
    </source>
</evidence>
<dbReference type="InterPro" id="IPR000172">
    <property type="entry name" value="GMC_OxRdtase_N"/>
</dbReference>
<evidence type="ECO:0000256" key="7">
    <source>
        <dbReference type="ARBA" id="ARBA00022692"/>
    </source>
</evidence>
<keyword evidence="8 14" id="KW-0274">FAD</keyword>
<evidence type="ECO:0000256" key="12">
    <source>
        <dbReference type="PIRNR" id="PIRNR028937"/>
    </source>
</evidence>